<dbReference type="SMART" id="SM00829">
    <property type="entry name" value="PKS_ER"/>
    <property type="match status" value="1"/>
</dbReference>
<accession>A0A6A5WMP1</accession>
<dbReference type="Proteomes" id="UP000799779">
    <property type="component" value="Unassembled WGS sequence"/>
</dbReference>
<dbReference type="Pfam" id="PF08240">
    <property type="entry name" value="ADH_N"/>
    <property type="match status" value="1"/>
</dbReference>
<comment type="subunit">
    <text evidence="2">Monomer.</text>
</comment>
<proteinExistence type="inferred from homology"/>
<evidence type="ECO:0000259" key="4">
    <source>
        <dbReference type="SMART" id="SM00829"/>
    </source>
</evidence>
<protein>
    <submittedName>
        <fullName evidence="5">GroES-like protein</fullName>
    </submittedName>
</protein>
<dbReference type="AlphaFoldDB" id="A0A6A5WMP1"/>
<evidence type="ECO:0000256" key="1">
    <source>
        <dbReference type="ARBA" id="ARBA00008072"/>
    </source>
</evidence>
<dbReference type="Gene3D" id="3.90.180.10">
    <property type="entry name" value="Medium-chain alcohol dehydrogenases, catalytic domain"/>
    <property type="match status" value="1"/>
</dbReference>
<evidence type="ECO:0000256" key="3">
    <source>
        <dbReference type="ARBA" id="ARBA00023002"/>
    </source>
</evidence>
<dbReference type="InterPro" id="IPR011032">
    <property type="entry name" value="GroES-like_sf"/>
</dbReference>
<feature type="domain" description="Enoyl reductase (ER)" evidence="4">
    <location>
        <begin position="13"/>
        <end position="278"/>
    </location>
</feature>
<dbReference type="InterPro" id="IPR020843">
    <property type="entry name" value="ER"/>
</dbReference>
<dbReference type="OrthoDB" id="48317at2759"/>
<dbReference type="PANTHER" id="PTHR45348:SF2">
    <property type="entry name" value="ZINC-TYPE ALCOHOL DEHYDROGENASE-LIKE PROTEIN C2E1P3.01"/>
    <property type="match status" value="1"/>
</dbReference>
<comment type="similarity">
    <text evidence="1">Belongs to the zinc-containing alcohol dehydrogenase family.</text>
</comment>
<dbReference type="InterPro" id="IPR013154">
    <property type="entry name" value="ADH-like_N"/>
</dbReference>
<dbReference type="InterPro" id="IPR036291">
    <property type="entry name" value="NAD(P)-bd_dom_sf"/>
</dbReference>
<dbReference type="CDD" id="cd08249">
    <property type="entry name" value="enoyl_reductase_like"/>
    <property type="match status" value="1"/>
</dbReference>
<keyword evidence="6" id="KW-1185">Reference proteome</keyword>
<keyword evidence="3" id="KW-0560">Oxidoreductase</keyword>
<evidence type="ECO:0000313" key="6">
    <source>
        <dbReference type="Proteomes" id="UP000799779"/>
    </source>
</evidence>
<organism evidence="5 6">
    <name type="scientific">Amniculicola lignicola CBS 123094</name>
    <dbReference type="NCBI Taxonomy" id="1392246"/>
    <lineage>
        <taxon>Eukaryota</taxon>
        <taxon>Fungi</taxon>
        <taxon>Dikarya</taxon>
        <taxon>Ascomycota</taxon>
        <taxon>Pezizomycotina</taxon>
        <taxon>Dothideomycetes</taxon>
        <taxon>Pleosporomycetidae</taxon>
        <taxon>Pleosporales</taxon>
        <taxon>Amniculicolaceae</taxon>
        <taxon>Amniculicola</taxon>
    </lineage>
</organism>
<name>A0A6A5WMP1_9PLEO</name>
<dbReference type="InterPro" id="IPR047122">
    <property type="entry name" value="Trans-enoyl_RdTase-like"/>
</dbReference>
<gene>
    <name evidence="5" type="ORF">P154DRAFT_520468</name>
</gene>
<evidence type="ECO:0000313" key="5">
    <source>
        <dbReference type="EMBL" id="KAF2003123.1"/>
    </source>
</evidence>
<dbReference type="EMBL" id="ML977574">
    <property type="protein sequence ID" value="KAF2003123.1"/>
    <property type="molecule type" value="Genomic_DNA"/>
</dbReference>
<dbReference type="InterPro" id="IPR013149">
    <property type="entry name" value="ADH-like_C"/>
</dbReference>
<evidence type="ECO:0000256" key="2">
    <source>
        <dbReference type="ARBA" id="ARBA00011245"/>
    </source>
</evidence>
<dbReference type="Gene3D" id="3.40.50.720">
    <property type="entry name" value="NAD(P)-binding Rossmann-like Domain"/>
    <property type="match status" value="1"/>
</dbReference>
<dbReference type="SUPFAM" id="SSF51735">
    <property type="entry name" value="NAD(P)-binding Rossmann-fold domains"/>
    <property type="match status" value="1"/>
</dbReference>
<reference evidence="5" key="1">
    <citation type="journal article" date="2020" name="Stud. Mycol.">
        <title>101 Dothideomycetes genomes: a test case for predicting lifestyles and emergence of pathogens.</title>
        <authorList>
            <person name="Haridas S."/>
            <person name="Albert R."/>
            <person name="Binder M."/>
            <person name="Bloem J."/>
            <person name="Labutti K."/>
            <person name="Salamov A."/>
            <person name="Andreopoulos B."/>
            <person name="Baker S."/>
            <person name="Barry K."/>
            <person name="Bills G."/>
            <person name="Bluhm B."/>
            <person name="Cannon C."/>
            <person name="Castanera R."/>
            <person name="Culley D."/>
            <person name="Daum C."/>
            <person name="Ezra D."/>
            <person name="Gonzalez J."/>
            <person name="Henrissat B."/>
            <person name="Kuo A."/>
            <person name="Liang C."/>
            <person name="Lipzen A."/>
            <person name="Lutzoni F."/>
            <person name="Magnuson J."/>
            <person name="Mondo S."/>
            <person name="Nolan M."/>
            <person name="Ohm R."/>
            <person name="Pangilinan J."/>
            <person name="Park H.-J."/>
            <person name="Ramirez L."/>
            <person name="Alfaro M."/>
            <person name="Sun H."/>
            <person name="Tritt A."/>
            <person name="Yoshinaga Y."/>
            <person name="Zwiers L.-H."/>
            <person name="Turgeon B."/>
            <person name="Goodwin S."/>
            <person name="Spatafora J."/>
            <person name="Crous P."/>
            <person name="Grigoriev I."/>
        </authorList>
    </citation>
    <scope>NUCLEOTIDE SEQUENCE</scope>
    <source>
        <strain evidence="5">CBS 123094</strain>
    </source>
</reference>
<dbReference type="GO" id="GO:0016651">
    <property type="term" value="F:oxidoreductase activity, acting on NAD(P)H"/>
    <property type="evidence" value="ECO:0007669"/>
    <property type="project" value="InterPro"/>
</dbReference>
<dbReference type="SUPFAM" id="SSF50129">
    <property type="entry name" value="GroES-like"/>
    <property type="match status" value="1"/>
</dbReference>
<dbReference type="PANTHER" id="PTHR45348">
    <property type="entry name" value="HYPOTHETICAL OXIDOREDUCTASE (EUROFUNG)"/>
    <property type="match status" value="1"/>
</dbReference>
<sequence length="353" mass="37815">MKAVKIIEPGVAGVVETDIPTLPSPSYVLIKVAAVALNPSDWKHVYYKMTTNRATMGCDYSGTIVEVGSDVKKVLKKGDRVWGVVHGSNTLRTEEGAFAEYTVALGDLVMKIPDGMGFEEAASPGAGVITVGFGLYMEMGLPSPDQPIEGKEKSILIYGGSTASGALGIQFAKLSGVQVIITCSPRNFDYVKSLGADAVFDYNSPTCASDIRKLTDNKLYYVWDTVGGKLPLEICAGALSSSPPEGQELNCGIITGTDSGPRDDVRYTHILGYLGSGLPVEMGESMKFPASPAHHQFALKWTQVCEKLLMEGKWKPHRPEVRSGGLEGVIEGMKEMRDKGVSGVKLVYPIAES</sequence>
<dbReference type="Pfam" id="PF00107">
    <property type="entry name" value="ADH_zinc_N"/>
    <property type="match status" value="1"/>
</dbReference>